<accession>A0A091CA41</accession>
<evidence type="ECO:0000256" key="1">
    <source>
        <dbReference type="ARBA" id="ARBA00004496"/>
    </source>
</evidence>
<evidence type="ECO:0000256" key="4">
    <source>
        <dbReference type="ARBA" id="ARBA00022741"/>
    </source>
</evidence>
<dbReference type="SUPFAM" id="SSF47323">
    <property type="entry name" value="Anticodon-binding domain of a subclass of class I aminoacyl-tRNA synthetases"/>
    <property type="match status" value="1"/>
</dbReference>
<dbReference type="GO" id="GO:0005524">
    <property type="term" value="F:ATP binding"/>
    <property type="evidence" value="ECO:0007669"/>
    <property type="project" value="UniProtKB-KW"/>
</dbReference>
<dbReference type="GO" id="GO:0006423">
    <property type="term" value="P:cysteinyl-tRNA aminoacylation"/>
    <property type="evidence" value="ECO:0007669"/>
    <property type="project" value="InterPro"/>
</dbReference>
<protein>
    <recommendedName>
        <fullName evidence="2">Cysteine--tRNA ligase</fullName>
    </recommendedName>
</protein>
<dbReference type="GO" id="GO:0005829">
    <property type="term" value="C:cytosol"/>
    <property type="evidence" value="ECO:0007669"/>
    <property type="project" value="TreeGrafter"/>
</dbReference>
<dbReference type="PANTHER" id="PTHR10890:SF3">
    <property type="entry name" value="CYSTEINE--TRNA LIGASE, CYTOPLASMIC"/>
    <property type="match status" value="1"/>
</dbReference>
<dbReference type="InterPro" id="IPR015273">
    <property type="entry name" value="Cys-tRNA-synt_Ia_DALR"/>
</dbReference>
<gene>
    <name evidence="7" type="ORF">TMUPMC115_0017</name>
</gene>
<evidence type="ECO:0000256" key="5">
    <source>
        <dbReference type="ARBA" id="ARBA00022840"/>
    </source>
</evidence>
<evidence type="ECO:0000313" key="7">
    <source>
        <dbReference type="EMBL" id="KFN93805.1"/>
    </source>
</evidence>
<keyword evidence="7" id="KW-0030">Aminoacyl-tRNA synthetase</keyword>
<dbReference type="InterPro" id="IPR009080">
    <property type="entry name" value="tRNAsynth_Ia_anticodon-bd"/>
</dbReference>
<dbReference type="SMART" id="SM00840">
    <property type="entry name" value="DALR_2"/>
    <property type="match status" value="1"/>
</dbReference>
<sequence length="147" mass="17250">MKNTYENAVFRLNNATSSLNDDNEQMTEVRQLVNEFIIAMDDDFNAANGITIVYELAKWMNRYIEQDVVSYAVLRFALDHFLELVAIFGIVFEENLADEQIEQLIVKRNQARKNKDFARSDEIRDQLKEQGIILEDTPQGTRWRRQS</sequence>
<dbReference type="InterPro" id="IPR056411">
    <property type="entry name" value="CysS_C"/>
</dbReference>
<dbReference type="GO" id="GO:0004817">
    <property type="term" value="F:cysteine-tRNA ligase activity"/>
    <property type="evidence" value="ECO:0007669"/>
    <property type="project" value="InterPro"/>
</dbReference>
<keyword evidence="3 7" id="KW-0436">Ligase</keyword>
<feature type="domain" description="Cysteinyl-tRNA synthetase class Ia DALR" evidence="6">
    <location>
        <begin position="35"/>
        <end position="96"/>
    </location>
</feature>
<dbReference type="Pfam" id="PF23493">
    <property type="entry name" value="CysS_C"/>
    <property type="match status" value="1"/>
</dbReference>
<reference evidence="7 8" key="1">
    <citation type="submission" date="2014-08" db="EMBL/GenBank/DDBJ databases">
        <title>Genome sequence of Tetragenococcus muriaticus.</title>
        <authorList>
            <person name="Chuea-nongthon C."/>
            <person name="Rodtong S."/>
            <person name="Yongsawatdigul J."/>
            <person name="Steele J.L."/>
            <person name="Liu X.-y."/>
            <person name="Speers J."/>
            <person name="Glasner J.D."/>
            <person name="Neeno-Eckwall E.C."/>
        </authorList>
    </citation>
    <scope>NUCLEOTIDE SEQUENCE [LARGE SCALE GENOMIC DNA]</scope>
    <source>
        <strain evidence="7 8">PMC-11-5</strain>
    </source>
</reference>
<dbReference type="Gene3D" id="1.20.120.1910">
    <property type="entry name" value="Cysteine-tRNA ligase, C-terminal anti-codon recognition domain"/>
    <property type="match status" value="1"/>
</dbReference>
<comment type="caution">
    <text evidence="7">The sequence shown here is derived from an EMBL/GenBank/DDBJ whole genome shotgun (WGS) entry which is preliminary data.</text>
</comment>
<dbReference type="InterPro" id="IPR024909">
    <property type="entry name" value="Cys-tRNA/MSH_ligase"/>
</dbReference>
<evidence type="ECO:0000256" key="2">
    <source>
        <dbReference type="ARBA" id="ARBA00014738"/>
    </source>
</evidence>
<name>A0A091CA41_9ENTE</name>
<evidence type="ECO:0000256" key="3">
    <source>
        <dbReference type="ARBA" id="ARBA00022598"/>
    </source>
</evidence>
<dbReference type="AlphaFoldDB" id="A0A091CA41"/>
<dbReference type="EMBL" id="JPVU01000004">
    <property type="protein sequence ID" value="KFN93805.1"/>
    <property type="molecule type" value="Genomic_DNA"/>
</dbReference>
<dbReference type="Proteomes" id="UP000029380">
    <property type="component" value="Unassembled WGS sequence"/>
</dbReference>
<dbReference type="PANTHER" id="PTHR10890">
    <property type="entry name" value="CYSTEINYL-TRNA SYNTHETASE"/>
    <property type="match status" value="1"/>
</dbReference>
<evidence type="ECO:0000259" key="6">
    <source>
        <dbReference type="SMART" id="SM00840"/>
    </source>
</evidence>
<keyword evidence="5" id="KW-0067">ATP-binding</keyword>
<evidence type="ECO:0000313" key="8">
    <source>
        <dbReference type="Proteomes" id="UP000029380"/>
    </source>
</evidence>
<dbReference type="Pfam" id="PF09190">
    <property type="entry name" value="DALR_2"/>
    <property type="match status" value="1"/>
</dbReference>
<keyword evidence="4" id="KW-0547">Nucleotide-binding</keyword>
<comment type="subcellular location">
    <subcellularLocation>
        <location evidence="1">Cytoplasm</location>
    </subcellularLocation>
</comment>
<organism evidence="7 8">
    <name type="scientific">Tetragenococcus muriaticus PMC-11-5</name>
    <dbReference type="NCBI Taxonomy" id="1302649"/>
    <lineage>
        <taxon>Bacteria</taxon>
        <taxon>Bacillati</taxon>
        <taxon>Bacillota</taxon>
        <taxon>Bacilli</taxon>
        <taxon>Lactobacillales</taxon>
        <taxon>Enterococcaceae</taxon>
        <taxon>Tetragenococcus</taxon>
    </lineage>
</organism>
<dbReference type="PATRIC" id="fig|1302649.3.peg.17"/>
<proteinExistence type="predicted"/>